<evidence type="ECO:0000313" key="2">
    <source>
        <dbReference type="Proteomes" id="UP000524246"/>
    </source>
</evidence>
<gene>
    <name evidence="1" type="ORF">GYA55_03385</name>
</gene>
<dbReference type="Proteomes" id="UP000524246">
    <property type="component" value="Unassembled WGS sequence"/>
</dbReference>
<organism evidence="1 2">
    <name type="scientific">SAR324 cluster bacterium</name>
    <dbReference type="NCBI Taxonomy" id="2024889"/>
    <lineage>
        <taxon>Bacteria</taxon>
        <taxon>Deltaproteobacteria</taxon>
        <taxon>SAR324 cluster</taxon>
    </lineage>
</organism>
<accession>A0A7X9IIL8</accession>
<reference evidence="1 2" key="1">
    <citation type="journal article" date="2020" name="Biotechnol. Biofuels">
        <title>New insights from the biogas microbiome by comprehensive genome-resolved metagenomics of nearly 1600 species originating from multiple anaerobic digesters.</title>
        <authorList>
            <person name="Campanaro S."/>
            <person name="Treu L."/>
            <person name="Rodriguez-R L.M."/>
            <person name="Kovalovszki A."/>
            <person name="Ziels R.M."/>
            <person name="Maus I."/>
            <person name="Zhu X."/>
            <person name="Kougias P.G."/>
            <person name="Basile A."/>
            <person name="Luo G."/>
            <person name="Schluter A."/>
            <person name="Konstantinidis K.T."/>
            <person name="Angelidaki I."/>
        </authorList>
    </citation>
    <scope>NUCLEOTIDE SEQUENCE [LARGE SCALE GENOMIC DNA]</scope>
    <source>
        <strain evidence="1">AS27yjCOA_65</strain>
    </source>
</reference>
<name>A0A7X9IIL8_9DELT</name>
<dbReference type="AlphaFoldDB" id="A0A7X9IIL8"/>
<comment type="caution">
    <text evidence="1">The sequence shown here is derived from an EMBL/GenBank/DDBJ whole genome shotgun (WGS) entry which is preliminary data.</text>
</comment>
<sequence>MISLRKVIKDAHNRSKAVGSPQPGVVLHDVDVSGGDYYYYNRYYHSYYCQAEAYLSFFLPH</sequence>
<protein>
    <submittedName>
        <fullName evidence="1">Uncharacterized protein</fullName>
    </submittedName>
</protein>
<proteinExistence type="predicted"/>
<dbReference type="EMBL" id="JAAZON010000130">
    <property type="protein sequence ID" value="NMC62188.1"/>
    <property type="molecule type" value="Genomic_DNA"/>
</dbReference>
<evidence type="ECO:0000313" key="1">
    <source>
        <dbReference type="EMBL" id="NMC62188.1"/>
    </source>
</evidence>